<comment type="caution">
    <text evidence="1">The sequence shown here is derived from an EMBL/GenBank/DDBJ whole genome shotgun (WGS) entry which is preliminary data.</text>
</comment>
<protein>
    <submittedName>
        <fullName evidence="1">Fibrous sheath-interacting protein 2-like</fullName>
    </submittedName>
</protein>
<accession>A0AAD8G7L6</accession>
<name>A0AAD8G7L6_ACIOX</name>
<gene>
    <name evidence="1" type="primary">FSIP2</name>
    <name evidence="1" type="ORF">AOXY_G12094</name>
</gene>
<proteinExistence type="predicted"/>
<keyword evidence="2" id="KW-1185">Reference proteome</keyword>
<sequence>MPLGTKLPANQCSSAMFYTTNLCEKLFQPSSDFTLTDSKCPLLESKYKSLHDPHLSGYYNRKDVLKRLRKGGFITEHKKIICTLKDFNEYRQYLTTIKLDFEKNYMREQRNLVKQLLELQEQDQLPEGIRTSELREWLLEEGCKHLRDMERIGRNRYIFSKSYPSYYPS</sequence>
<dbReference type="EMBL" id="JAGXEW010000010">
    <property type="protein sequence ID" value="KAK1167357.1"/>
    <property type="molecule type" value="Genomic_DNA"/>
</dbReference>
<reference evidence="1" key="1">
    <citation type="submission" date="2022-02" db="EMBL/GenBank/DDBJ databases">
        <title>Atlantic sturgeon de novo genome assembly.</title>
        <authorList>
            <person name="Stock M."/>
            <person name="Klopp C."/>
            <person name="Guiguen Y."/>
            <person name="Cabau C."/>
            <person name="Parinello H."/>
            <person name="Santidrian Yebra-Pimentel E."/>
            <person name="Kuhl H."/>
            <person name="Dirks R.P."/>
            <person name="Guessner J."/>
            <person name="Wuertz S."/>
            <person name="Du K."/>
            <person name="Schartl M."/>
        </authorList>
    </citation>
    <scope>NUCLEOTIDE SEQUENCE</scope>
    <source>
        <strain evidence="1">STURGEONOMICS-FGT-2020</strain>
        <tissue evidence="1">Whole blood</tissue>
    </source>
</reference>
<organism evidence="1 2">
    <name type="scientific">Acipenser oxyrinchus oxyrinchus</name>
    <dbReference type="NCBI Taxonomy" id="40147"/>
    <lineage>
        <taxon>Eukaryota</taxon>
        <taxon>Metazoa</taxon>
        <taxon>Chordata</taxon>
        <taxon>Craniata</taxon>
        <taxon>Vertebrata</taxon>
        <taxon>Euteleostomi</taxon>
        <taxon>Actinopterygii</taxon>
        <taxon>Chondrostei</taxon>
        <taxon>Acipenseriformes</taxon>
        <taxon>Acipenseridae</taxon>
        <taxon>Acipenser</taxon>
    </lineage>
</organism>
<evidence type="ECO:0000313" key="2">
    <source>
        <dbReference type="Proteomes" id="UP001230051"/>
    </source>
</evidence>
<dbReference type="InterPro" id="IPR038891">
    <property type="entry name" value="FSIP2"/>
</dbReference>
<dbReference type="PANTHER" id="PTHR47315">
    <property type="entry name" value="FIBROUS SHEATH INTERACTING PROTEIN 2"/>
    <property type="match status" value="1"/>
</dbReference>
<dbReference type="PANTHER" id="PTHR47315:SF3">
    <property type="entry name" value="FIBROUS SHEATH-INTERACTING PROTEIN 2-LIKE"/>
    <property type="match status" value="1"/>
</dbReference>
<dbReference type="AlphaFoldDB" id="A0AAD8G7L6"/>
<dbReference type="Proteomes" id="UP001230051">
    <property type="component" value="Unassembled WGS sequence"/>
</dbReference>
<evidence type="ECO:0000313" key="1">
    <source>
        <dbReference type="EMBL" id="KAK1167357.1"/>
    </source>
</evidence>